<dbReference type="CDD" id="cd06464">
    <property type="entry name" value="ACD_sHsps-like"/>
    <property type="match status" value="1"/>
</dbReference>
<protein>
    <submittedName>
        <fullName evidence="1">Uncharacterized protein</fullName>
    </submittedName>
</protein>
<reference evidence="1" key="1">
    <citation type="submission" date="2021-06" db="EMBL/GenBank/DDBJ databases">
        <authorList>
            <person name="Hodson N. C."/>
            <person name="Mongue J. A."/>
            <person name="Jaron S. K."/>
        </authorList>
    </citation>
    <scope>NUCLEOTIDE SEQUENCE</scope>
</reference>
<accession>A0A8J2NQP9</accession>
<organism evidence="1 2">
    <name type="scientific">Allacma fusca</name>
    <dbReference type="NCBI Taxonomy" id="39272"/>
    <lineage>
        <taxon>Eukaryota</taxon>
        <taxon>Metazoa</taxon>
        <taxon>Ecdysozoa</taxon>
        <taxon>Arthropoda</taxon>
        <taxon>Hexapoda</taxon>
        <taxon>Collembola</taxon>
        <taxon>Symphypleona</taxon>
        <taxon>Sminthuridae</taxon>
        <taxon>Allacma</taxon>
    </lineage>
</organism>
<sequence length="308" mass="34202">MFPSQRAQYIFRVPSGSQTQDGATNENISAERVDTTRNIPGTTSKIEIRHTKPSTSTTNPLSKNSSINYLSKVNRRVTFNASTFKSFDVNDVPSEALLGEQSALSTISTASESTPSASTNSRVKEVDAEELIRLQELDPETQKSELCRLMIQLVEDQADKNAELLEVQAQQKLFVVKPVKSPKVKHIICVGGRTLDGREIPVGSFPNSFAEIKDLNDLRKDPPGFKRYTAKFDMRGFRDEEISLTNERNILRVTGTRKKTGRTSEKQIVEEVLLPPGVYADTLKIGRSAKDYSLMGNSSSGIISYTYS</sequence>
<dbReference type="Proteomes" id="UP000708208">
    <property type="component" value="Unassembled WGS sequence"/>
</dbReference>
<dbReference type="AlphaFoldDB" id="A0A8J2NQP9"/>
<proteinExistence type="predicted"/>
<comment type="caution">
    <text evidence="1">The sequence shown here is derived from an EMBL/GenBank/DDBJ whole genome shotgun (WGS) entry which is preliminary data.</text>
</comment>
<keyword evidence="2" id="KW-1185">Reference proteome</keyword>
<name>A0A8J2NQP9_9HEXA</name>
<evidence type="ECO:0000313" key="2">
    <source>
        <dbReference type="Proteomes" id="UP000708208"/>
    </source>
</evidence>
<gene>
    <name evidence="1" type="ORF">AFUS01_LOCUS7561</name>
</gene>
<evidence type="ECO:0000313" key="1">
    <source>
        <dbReference type="EMBL" id="CAG7718143.1"/>
    </source>
</evidence>
<dbReference type="EMBL" id="CAJVCH010051173">
    <property type="protein sequence ID" value="CAG7718143.1"/>
    <property type="molecule type" value="Genomic_DNA"/>
</dbReference>